<evidence type="ECO:0000313" key="2">
    <source>
        <dbReference type="Proteomes" id="UP000234323"/>
    </source>
</evidence>
<reference evidence="1 2" key="1">
    <citation type="submission" date="2015-10" db="EMBL/GenBank/DDBJ databases">
        <title>Genome analyses suggest a sexual origin of heterokaryosis in a supposedly ancient asexual fungus.</title>
        <authorList>
            <person name="Ropars J."/>
            <person name="Sedzielewska K."/>
            <person name="Noel J."/>
            <person name="Charron P."/>
            <person name="Farinelli L."/>
            <person name="Marton T."/>
            <person name="Kruger M."/>
            <person name="Pelin A."/>
            <person name="Brachmann A."/>
            <person name="Corradi N."/>
        </authorList>
    </citation>
    <scope>NUCLEOTIDE SEQUENCE [LARGE SCALE GENOMIC DNA]</scope>
    <source>
        <strain evidence="1 2">A4</strain>
    </source>
</reference>
<dbReference type="EMBL" id="LLXI01009525">
    <property type="protein sequence ID" value="PKY63248.1"/>
    <property type="molecule type" value="Genomic_DNA"/>
</dbReference>
<accession>A0A2I1HWJ9</accession>
<comment type="caution">
    <text evidence="1">The sequence shown here is derived from an EMBL/GenBank/DDBJ whole genome shotgun (WGS) entry which is preliminary data.</text>
</comment>
<dbReference type="Proteomes" id="UP000234323">
    <property type="component" value="Unassembled WGS sequence"/>
</dbReference>
<name>A0A2I1HWJ9_9GLOM</name>
<protein>
    <submittedName>
        <fullName evidence="1">Uncharacterized protein</fullName>
    </submittedName>
</protein>
<evidence type="ECO:0000313" key="1">
    <source>
        <dbReference type="EMBL" id="PKY63248.1"/>
    </source>
</evidence>
<dbReference type="AlphaFoldDB" id="A0A2I1HWJ9"/>
<proteinExistence type="predicted"/>
<gene>
    <name evidence="1" type="ORF">RhiirA4_491544</name>
</gene>
<sequence>MFIPFKNEVDQCYCCENIYSETLFKQKYCKDCLNWYINYATSSLNTKCAIDNLDICIRTTNTNCDKHEPKNLDFCIQEWCENCSEILYFKQIVTNQQFDFSNNLDHFYEETCRLCKKLMYKQNNQLWPKNIF</sequence>
<organism evidence="1 2">
    <name type="scientific">Rhizophagus irregularis</name>
    <dbReference type="NCBI Taxonomy" id="588596"/>
    <lineage>
        <taxon>Eukaryota</taxon>
        <taxon>Fungi</taxon>
        <taxon>Fungi incertae sedis</taxon>
        <taxon>Mucoromycota</taxon>
        <taxon>Glomeromycotina</taxon>
        <taxon>Glomeromycetes</taxon>
        <taxon>Glomerales</taxon>
        <taxon>Glomeraceae</taxon>
        <taxon>Rhizophagus</taxon>
    </lineage>
</organism>
<keyword evidence="2" id="KW-1185">Reference proteome</keyword>